<name>Q8T7Z3_CAEEL</name>
<dbReference type="Gene3D" id="1.20.1050.10">
    <property type="match status" value="1"/>
</dbReference>
<dbReference type="PANTHER" id="PTHR11571:SF45">
    <property type="entry name" value="GLUTATHIONE S-TRANSFERASE-RELATED"/>
    <property type="match status" value="1"/>
</dbReference>
<dbReference type="InterPro" id="IPR050213">
    <property type="entry name" value="GST_superfamily"/>
</dbReference>
<evidence type="ECO:0007829" key="11">
    <source>
        <dbReference type="PeptideAtlas" id="Q8T7Z3"/>
    </source>
</evidence>
<dbReference type="SFLD" id="SFLDG01205">
    <property type="entry name" value="AMPS.1"/>
    <property type="match status" value="1"/>
</dbReference>
<dbReference type="InterPro" id="IPR036282">
    <property type="entry name" value="Glutathione-S-Trfase_C_sf"/>
</dbReference>
<dbReference type="PhylomeDB" id="Q8T7Z3"/>
<evidence type="ECO:0000256" key="4">
    <source>
        <dbReference type="ARBA" id="ARBA00047960"/>
    </source>
</evidence>
<feature type="domain" description="GST C-terminal" evidence="7">
    <location>
        <begin position="90"/>
        <end position="218"/>
    </location>
</feature>
<dbReference type="WormBase" id="Y1H11.2">
    <property type="protein sequence ID" value="CE32748"/>
    <property type="gene ID" value="WBGene00001783"/>
    <property type="gene designation" value="gst-35"/>
</dbReference>
<dbReference type="SMR" id="Q8T7Z3"/>
<dbReference type="RefSeq" id="NP_741061.2">
    <property type="nucleotide sequence ID" value="NM_171054.4"/>
</dbReference>
<protein>
    <recommendedName>
        <fullName evidence="1">glutathione transferase</fullName>
        <ecNumber evidence="1">2.5.1.18</ecNumber>
    </recommendedName>
    <alternativeName>
        <fullName evidence="5">GST class-sigma</fullName>
    </alternativeName>
</protein>
<dbReference type="AGR" id="WB:WBGene00001783"/>
<dbReference type="InParanoid" id="Q8T7Z3"/>
<keyword evidence="2 8" id="KW-0808">Transferase</keyword>
<comment type="similarity">
    <text evidence="3">Belongs to the GST superfamily. Sigma family.</text>
</comment>
<dbReference type="AlphaFoldDB" id="Q8T7Z3"/>
<dbReference type="CDD" id="cd03039">
    <property type="entry name" value="GST_N_Sigma_like"/>
    <property type="match status" value="1"/>
</dbReference>
<dbReference type="Pfam" id="PF14497">
    <property type="entry name" value="GST_C_3"/>
    <property type="match status" value="1"/>
</dbReference>
<evidence type="ECO:0000256" key="5">
    <source>
        <dbReference type="ARBA" id="ARBA00078118"/>
    </source>
</evidence>
<dbReference type="PROSITE" id="PS50404">
    <property type="entry name" value="GST_NTER"/>
    <property type="match status" value="1"/>
</dbReference>
<dbReference type="Proteomes" id="UP000001940">
    <property type="component" value="Chromosome II"/>
</dbReference>
<dbReference type="PeptideAtlas" id="Q8T7Z3"/>
<dbReference type="FunCoup" id="Q8T7Z3">
    <property type="interactions" value="39"/>
</dbReference>
<dbReference type="GeneID" id="259481"/>
<dbReference type="Pfam" id="PF02798">
    <property type="entry name" value="GST_N"/>
    <property type="match status" value="1"/>
</dbReference>
<keyword evidence="9" id="KW-1185">Reference proteome</keyword>
<dbReference type="KEGG" id="cel:CELE_Y1H11.2"/>
<dbReference type="SFLD" id="SFLDS00019">
    <property type="entry name" value="Glutathione_Transferase_(cytos"/>
    <property type="match status" value="1"/>
</dbReference>
<dbReference type="eggNOG" id="KOG1695">
    <property type="taxonomic scope" value="Eukaryota"/>
</dbReference>
<dbReference type="InterPro" id="IPR004045">
    <property type="entry name" value="Glutathione_S-Trfase_N"/>
</dbReference>
<evidence type="ECO:0000256" key="1">
    <source>
        <dbReference type="ARBA" id="ARBA00012452"/>
    </source>
</evidence>
<dbReference type="SUPFAM" id="SSF47616">
    <property type="entry name" value="GST C-terminal domain-like"/>
    <property type="match status" value="1"/>
</dbReference>
<dbReference type="GO" id="GO:0005737">
    <property type="term" value="C:cytoplasm"/>
    <property type="evidence" value="ECO:0007669"/>
    <property type="project" value="UniProtKB-ARBA"/>
</dbReference>
<dbReference type="SFLD" id="SFLDG00363">
    <property type="entry name" value="AMPS_(cytGST):_Alpha-__Mu-__Pi"/>
    <property type="match status" value="1"/>
</dbReference>
<dbReference type="STRING" id="6239.Y1H11.2.1"/>
<dbReference type="Gene3D" id="3.40.30.10">
    <property type="entry name" value="Glutaredoxin"/>
    <property type="match status" value="1"/>
</dbReference>
<evidence type="ECO:0000256" key="3">
    <source>
        <dbReference type="ARBA" id="ARBA00038317"/>
    </source>
</evidence>
<sequence>MPSYKLTYFDIRAFAEPARMLFHLGGVPFEDARMPTDDIVPGIQSDQFLALKEKTPFGRFPILEFDGFKIAQSAAIQRYLARKFGFAGKTPEEEAYADSIVDQMKEYIESFRPVLYAQKSGKPEEEVKKIHDDVYIPAKNNLIKILNRLLKDNKSGFLVGNGLTYADLVVADHMFTLSNIKELDSEDPTHKILKDFQEKIYGLPELKDYIKNRPERDM</sequence>
<dbReference type="CDD" id="cd03192">
    <property type="entry name" value="GST_C_Sigma_like"/>
    <property type="match status" value="1"/>
</dbReference>
<dbReference type="InterPro" id="IPR004046">
    <property type="entry name" value="GST_C"/>
</dbReference>
<reference evidence="8 9" key="1">
    <citation type="journal article" date="1998" name="Science">
        <title>Genome sequence of the nematode C. elegans: a platform for investigating biology.</title>
        <authorList>
            <consortium name="The C. elegans sequencing consortium"/>
            <person name="Sulson J.E."/>
            <person name="Waterston R."/>
        </authorList>
    </citation>
    <scope>NUCLEOTIDE SEQUENCE [LARGE SCALE GENOMIC DNA]</scope>
    <source>
        <strain evidence="8 9">Bristol N2</strain>
    </source>
</reference>
<dbReference type="OMA" id="NIAKWID"/>
<dbReference type="PANTHER" id="PTHR11571">
    <property type="entry name" value="GLUTATHIONE S-TRANSFERASE"/>
    <property type="match status" value="1"/>
</dbReference>
<evidence type="ECO:0000313" key="10">
    <source>
        <dbReference type="WormBase" id="Y1H11.2"/>
    </source>
</evidence>
<dbReference type="GO" id="GO:0006749">
    <property type="term" value="P:glutathione metabolic process"/>
    <property type="evidence" value="ECO:0000318"/>
    <property type="project" value="GO_Central"/>
</dbReference>
<dbReference type="FunFam" id="3.40.30.10:FF:000189">
    <property type="entry name" value="Glutathione S-Transferase"/>
    <property type="match status" value="1"/>
</dbReference>
<evidence type="ECO:0000313" key="9">
    <source>
        <dbReference type="Proteomes" id="UP000001940"/>
    </source>
</evidence>
<dbReference type="UCSC" id="Y1H11.2">
    <property type="organism name" value="c. elegans"/>
</dbReference>
<evidence type="ECO:0000259" key="7">
    <source>
        <dbReference type="PROSITE" id="PS50405"/>
    </source>
</evidence>
<evidence type="ECO:0000313" key="8">
    <source>
        <dbReference type="EMBL" id="CCD73730.1"/>
    </source>
</evidence>
<dbReference type="GO" id="GO:0004364">
    <property type="term" value="F:glutathione transferase activity"/>
    <property type="evidence" value="ECO:0000318"/>
    <property type="project" value="GO_Central"/>
</dbReference>
<dbReference type="OrthoDB" id="414243at2759"/>
<gene>
    <name evidence="8 10" type="primary">gst-35</name>
    <name evidence="8" type="ORF">CELE_Y1H11.2</name>
    <name evidence="10" type="ORF">Y1H11.2</name>
</gene>
<accession>Q8T7Z3</accession>
<dbReference type="EMBL" id="BX284602">
    <property type="protein sequence ID" value="CCD73730.1"/>
    <property type="molecule type" value="Genomic_DNA"/>
</dbReference>
<dbReference type="EC" id="2.5.1.18" evidence="1"/>
<dbReference type="InterPro" id="IPR010987">
    <property type="entry name" value="Glutathione-S-Trfase_C-like"/>
</dbReference>
<dbReference type="Bgee" id="WBGene00001783">
    <property type="expression patterns" value="Expressed in pharyngeal muscle cell (C elegans) and 3 other cell types or tissues"/>
</dbReference>
<dbReference type="PaxDb" id="6239-Y1H11.2"/>
<dbReference type="CTD" id="259481"/>
<dbReference type="InterPro" id="IPR036249">
    <property type="entry name" value="Thioredoxin-like_sf"/>
</dbReference>
<dbReference type="SUPFAM" id="SSF52833">
    <property type="entry name" value="Thioredoxin-like"/>
    <property type="match status" value="1"/>
</dbReference>
<dbReference type="PROSITE" id="PS50405">
    <property type="entry name" value="GST_CTER"/>
    <property type="match status" value="1"/>
</dbReference>
<dbReference type="HOGENOM" id="CLU_039475_1_1_1"/>
<keyword evidence="11" id="KW-1267">Proteomics identification</keyword>
<evidence type="ECO:0000256" key="2">
    <source>
        <dbReference type="ARBA" id="ARBA00022679"/>
    </source>
</evidence>
<proteinExistence type="evidence at protein level"/>
<evidence type="ECO:0000259" key="6">
    <source>
        <dbReference type="PROSITE" id="PS50404"/>
    </source>
</evidence>
<feature type="domain" description="GST N-terminal" evidence="6">
    <location>
        <begin position="2"/>
        <end position="88"/>
    </location>
</feature>
<organism evidence="8 9">
    <name type="scientific">Caenorhabditis elegans</name>
    <dbReference type="NCBI Taxonomy" id="6239"/>
    <lineage>
        <taxon>Eukaryota</taxon>
        <taxon>Metazoa</taxon>
        <taxon>Ecdysozoa</taxon>
        <taxon>Nematoda</taxon>
        <taxon>Chromadorea</taxon>
        <taxon>Rhabditida</taxon>
        <taxon>Rhabditina</taxon>
        <taxon>Rhabditomorpha</taxon>
        <taxon>Rhabditoidea</taxon>
        <taxon>Rhabditidae</taxon>
        <taxon>Peloderinae</taxon>
        <taxon>Caenorhabditis</taxon>
    </lineage>
</organism>
<comment type="catalytic activity">
    <reaction evidence="4">
        <text>RX + glutathione = an S-substituted glutathione + a halide anion + H(+)</text>
        <dbReference type="Rhea" id="RHEA:16437"/>
        <dbReference type="ChEBI" id="CHEBI:15378"/>
        <dbReference type="ChEBI" id="CHEBI:16042"/>
        <dbReference type="ChEBI" id="CHEBI:17792"/>
        <dbReference type="ChEBI" id="CHEBI:57925"/>
        <dbReference type="ChEBI" id="CHEBI:90779"/>
        <dbReference type="EC" id="2.5.1.18"/>
    </reaction>
</comment>
<dbReference type="FunFam" id="1.20.1050.10:FF:000031">
    <property type="entry name" value="Glutathione S-Transferase"/>
    <property type="match status" value="1"/>
</dbReference>
<dbReference type="InterPro" id="IPR040079">
    <property type="entry name" value="Glutathione_S-Trfase"/>
</dbReference>